<dbReference type="STRING" id="369401.SAMN05428642_102394"/>
<dbReference type="PROSITE" id="PS51257">
    <property type="entry name" value="PROKAR_LIPOPROTEIN"/>
    <property type="match status" value="1"/>
</dbReference>
<dbReference type="Proteomes" id="UP000182544">
    <property type="component" value="Unassembled WGS sequence"/>
</dbReference>
<dbReference type="OrthoDB" id="9773047at2"/>
<dbReference type="Gene3D" id="3.40.710.10">
    <property type="entry name" value="DD-peptidase/beta-lactamase superfamily"/>
    <property type="match status" value="1"/>
</dbReference>
<dbReference type="RefSeq" id="WP_072401368.1">
    <property type="nucleotide sequence ID" value="NZ_FPKV01000002.1"/>
</dbReference>
<evidence type="ECO:0000313" key="3">
    <source>
        <dbReference type="Proteomes" id="UP000182544"/>
    </source>
</evidence>
<dbReference type="InterPro" id="IPR012338">
    <property type="entry name" value="Beta-lactam/transpept-like"/>
</dbReference>
<evidence type="ECO:0000259" key="1">
    <source>
        <dbReference type="Pfam" id="PF00144"/>
    </source>
</evidence>
<evidence type="ECO:0000313" key="2">
    <source>
        <dbReference type="EMBL" id="SFZ91858.1"/>
    </source>
</evidence>
<dbReference type="PANTHER" id="PTHR43283">
    <property type="entry name" value="BETA-LACTAMASE-RELATED"/>
    <property type="match status" value="1"/>
</dbReference>
<sequence>MKNSIWITLIIFFLFSCKGHNQSKSIKKNLEATESKIPTTSASKLGIDSLLLNNITTKIEEQVYPNIHSILIAKNGELFYEHYFNGQDQIWGRHIGTVQFSDSTLHDIRSITKSIVSACIGIAIEKGYIKNVNQKISDFFPEMDSIFSEDKENWTIQNFLTMSTGLIWNEDVPYDNPKNNETQMSSSEDPIKYVLSQPLETKPGIKFNYNGGATQILADIIVRSSKTPLYKFVEKHLFNPLGISTFEWTKFSAWKGSDTYAAASGLRLTSRDLLKFGLLYRNNGKWNGKQIIPSEWITESFSEKIEFPSRVADGNDAYGYQFWMWPDSILNNNFKMIAAIGNGGQNIYWDLKNDIIVVTTAGNYNKWDLKNDAYALLRNEIYPLILN</sequence>
<dbReference type="InterPro" id="IPR050789">
    <property type="entry name" value="Diverse_Enzym_Activities"/>
</dbReference>
<keyword evidence="3" id="KW-1185">Reference proteome</keyword>
<dbReference type="InterPro" id="IPR001466">
    <property type="entry name" value="Beta-lactam-related"/>
</dbReference>
<protein>
    <submittedName>
        <fullName evidence="2">CubicO group peptidase, beta-lactamase class C family</fullName>
    </submittedName>
</protein>
<dbReference type="Pfam" id="PF00144">
    <property type="entry name" value="Beta-lactamase"/>
    <property type="match status" value="1"/>
</dbReference>
<dbReference type="SUPFAM" id="SSF56601">
    <property type="entry name" value="beta-lactamase/transpeptidase-like"/>
    <property type="match status" value="1"/>
</dbReference>
<dbReference type="PANTHER" id="PTHR43283:SF7">
    <property type="entry name" value="BETA-LACTAMASE-RELATED DOMAIN-CONTAINING PROTEIN"/>
    <property type="match status" value="1"/>
</dbReference>
<name>A0A1K2IHW0_9FLAO</name>
<organism evidence="2 3">
    <name type="scientific">Flaviramulus basaltis</name>
    <dbReference type="NCBI Taxonomy" id="369401"/>
    <lineage>
        <taxon>Bacteria</taxon>
        <taxon>Pseudomonadati</taxon>
        <taxon>Bacteroidota</taxon>
        <taxon>Flavobacteriia</taxon>
        <taxon>Flavobacteriales</taxon>
        <taxon>Flavobacteriaceae</taxon>
        <taxon>Flaviramulus</taxon>
    </lineage>
</organism>
<proteinExistence type="predicted"/>
<gene>
    <name evidence="2" type="ORF">SAMN05428642_102394</name>
</gene>
<reference evidence="2 3" key="1">
    <citation type="submission" date="2016-10" db="EMBL/GenBank/DDBJ databases">
        <authorList>
            <person name="de Groot N.N."/>
        </authorList>
    </citation>
    <scope>NUCLEOTIDE SEQUENCE [LARGE SCALE GENOMIC DNA]</scope>
    <source>
        <strain evidence="2 3">DSM 18180</strain>
    </source>
</reference>
<dbReference type="EMBL" id="FPKV01000002">
    <property type="protein sequence ID" value="SFZ91858.1"/>
    <property type="molecule type" value="Genomic_DNA"/>
</dbReference>
<feature type="domain" description="Beta-lactamase-related" evidence="1">
    <location>
        <begin position="69"/>
        <end position="374"/>
    </location>
</feature>
<accession>A0A1K2IHW0</accession>
<dbReference type="AlphaFoldDB" id="A0A1K2IHW0"/>